<proteinExistence type="predicted"/>
<dbReference type="KEGG" id="cfc:CFLV_04200"/>
<dbReference type="InterPro" id="IPR013974">
    <property type="entry name" value="SAF"/>
</dbReference>
<dbReference type="STRING" id="28028.CFLV_04200"/>
<evidence type="ECO:0000313" key="2">
    <source>
        <dbReference type="EMBL" id="APT86462.1"/>
    </source>
</evidence>
<dbReference type="Proteomes" id="UP000185479">
    <property type="component" value="Chromosome"/>
</dbReference>
<protein>
    <recommendedName>
        <fullName evidence="1">SAF domain-containing protein</fullName>
    </recommendedName>
</protein>
<dbReference type="Proteomes" id="UP000315353">
    <property type="component" value="Unassembled WGS sequence"/>
</dbReference>
<dbReference type="EMBL" id="BJNB01000014">
    <property type="protein sequence ID" value="GEB97639.1"/>
    <property type="molecule type" value="Genomic_DNA"/>
</dbReference>
<reference evidence="2 4" key="1">
    <citation type="submission" date="2014-08" db="EMBL/GenBank/DDBJ databases">
        <title>Complete genome sequence of Corynebacterium flavescens OJ8(T)(=DSM 20296(T)), isolated from cheese.</title>
        <authorList>
            <person name="Ruckert C."/>
            <person name="Albersmeier A."/>
            <person name="Winkler A."/>
            <person name="Kalinowski J."/>
        </authorList>
    </citation>
    <scope>NUCLEOTIDE SEQUENCE [LARGE SCALE GENOMIC DNA]</scope>
    <source>
        <strain evidence="2 4">OJ8</strain>
    </source>
</reference>
<evidence type="ECO:0000259" key="1">
    <source>
        <dbReference type="SMART" id="SM00858"/>
    </source>
</evidence>
<gene>
    <name evidence="3" type="ORF">CFL01nite_11340</name>
    <name evidence="2" type="ORF">CFLV_04200</name>
</gene>
<dbReference type="RefSeq" id="WP_075729456.1">
    <property type="nucleotide sequence ID" value="NZ_BJNB01000014.1"/>
</dbReference>
<dbReference type="GeneID" id="82879915"/>
<dbReference type="SMART" id="SM00858">
    <property type="entry name" value="SAF"/>
    <property type="match status" value="1"/>
</dbReference>
<sequence>MNNRHLRSFLRTLTTPGHHRLLLVRRLVAALLVVAAGVSYAGTLKEQPSALVFAADVPAGKRIGPGDLKTARLPAQAIAESALHGAPADFEGRVVVAAAGRGEILSAARILDEHLAASLLSESTESEITPNAHMVPLKLAEPDLIPHLHHGDEVNVVSAVDKPELDEPRAAVIAAGGRVITAGGGKEGEKPTSVLLALPQRGAEAVAAASLSQPLTVVIVGSRAQAPQFS</sequence>
<name>A0A1L7CKT8_CORFL</name>
<evidence type="ECO:0000313" key="5">
    <source>
        <dbReference type="Proteomes" id="UP000315353"/>
    </source>
</evidence>
<dbReference type="Pfam" id="PF08666">
    <property type="entry name" value="SAF"/>
    <property type="match status" value="1"/>
</dbReference>
<reference evidence="3 5" key="2">
    <citation type="submission" date="2019-06" db="EMBL/GenBank/DDBJ databases">
        <title>Whole genome shotgun sequence of Corynebacterium flavescens NBRC 14136.</title>
        <authorList>
            <person name="Hosoyama A."/>
            <person name="Uohara A."/>
            <person name="Ohji S."/>
            <person name="Ichikawa N."/>
        </authorList>
    </citation>
    <scope>NUCLEOTIDE SEQUENCE [LARGE SCALE GENOMIC DNA]</scope>
    <source>
        <strain evidence="3 5">NBRC 14136</strain>
    </source>
</reference>
<feature type="domain" description="SAF" evidence="1">
    <location>
        <begin position="48"/>
        <end position="111"/>
    </location>
</feature>
<dbReference type="AlphaFoldDB" id="A0A1L7CKT8"/>
<keyword evidence="4" id="KW-1185">Reference proteome</keyword>
<evidence type="ECO:0000313" key="3">
    <source>
        <dbReference type="EMBL" id="GEB97639.1"/>
    </source>
</evidence>
<dbReference type="CDD" id="cd11614">
    <property type="entry name" value="SAF_CpaB_FlgA_like"/>
    <property type="match status" value="1"/>
</dbReference>
<accession>A0A1L7CKT8</accession>
<evidence type="ECO:0000313" key="4">
    <source>
        <dbReference type="Proteomes" id="UP000185479"/>
    </source>
</evidence>
<organism evidence="2 4">
    <name type="scientific">Corynebacterium flavescens</name>
    <dbReference type="NCBI Taxonomy" id="28028"/>
    <lineage>
        <taxon>Bacteria</taxon>
        <taxon>Bacillati</taxon>
        <taxon>Actinomycetota</taxon>
        <taxon>Actinomycetes</taxon>
        <taxon>Mycobacteriales</taxon>
        <taxon>Corynebacteriaceae</taxon>
        <taxon>Corynebacterium</taxon>
    </lineage>
</organism>
<dbReference type="EMBL" id="CP009246">
    <property type="protein sequence ID" value="APT86462.1"/>
    <property type="molecule type" value="Genomic_DNA"/>
</dbReference>